<dbReference type="Proteomes" id="UP000009022">
    <property type="component" value="Unassembled WGS sequence"/>
</dbReference>
<dbReference type="AlphaFoldDB" id="B3S6D7"/>
<protein>
    <submittedName>
        <fullName evidence="1">Uncharacterized protein</fullName>
    </submittedName>
</protein>
<organism evidence="1 2">
    <name type="scientific">Trichoplax adhaerens</name>
    <name type="common">Trichoplax reptans</name>
    <dbReference type="NCBI Taxonomy" id="10228"/>
    <lineage>
        <taxon>Eukaryota</taxon>
        <taxon>Metazoa</taxon>
        <taxon>Placozoa</taxon>
        <taxon>Uniplacotomia</taxon>
        <taxon>Trichoplacea</taxon>
        <taxon>Trichoplacidae</taxon>
        <taxon>Trichoplax</taxon>
    </lineage>
</organism>
<dbReference type="CTD" id="6757102"/>
<dbReference type="GeneID" id="6757102"/>
<dbReference type="InParanoid" id="B3S6D7"/>
<gene>
    <name evidence="1" type="ORF">TRIADDRAFT_59769</name>
</gene>
<dbReference type="KEGG" id="tad:TRIADDRAFT_59769"/>
<evidence type="ECO:0000313" key="2">
    <source>
        <dbReference type="Proteomes" id="UP000009022"/>
    </source>
</evidence>
<dbReference type="HOGENOM" id="CLU_2099973_0_0_1"/>
<accession>B3S6D7</accession>
<keyword evidence="2" id="KW-1185">Reference proteome</keyword>
<dbReference type="RefSeq" id="XP_002115751.1">
    <property type="nucleotide sequence ID" value="XM_002115715.1"/>
</dbReference>
<reference evidence="1 2" key="1">
    <citation type="journal article" date="2008" name="Nature">
        <title>The Trichoplax genome and the nature of placozoans.</title>
        <authorList>
            <person name="Srivastava M."/>
            <person name="Begovic E."/>
            <person name="Chapman J."/>
            <person name="Putnam N.H."/>
            <person name="Hellsten U."/>
            <person name="Kawashima T."/>
            <person name="Kuo A."/>
            <person name="Mitros T."/>
            <person name="Salamov A."/>
            <person name="Carpenter M.L."/>
            <person name="Signorovitch A.Y."/>
            <person name="Moreno M.A."/>
            <person name="Kamm K."/>
            <person name="Grimwood J."/>
            <person name="Schmutz J."/>
            <person name="Shapiro H."/>
            <person name="Grigoriev I.V."/>
            <person name="Buss L.W."/>
            <person name="Schierwater B."/>
            <person name="Dellaporta S.L."/>
            <person name="Rokhsar D.S."/>
        </authorList>
    </citation>
    <scope>NUCLEOTIDE SEQUENCE [LARGE SCALE GENOMIC DNA]</scope>
    <source>
        <strain evidence="1 2">Grell-BS-1999</strain>
    </source>
</reference>
<name>B3S6D7_TRIAD</name>
<dbReference type="EMBL" id="DS985252">
    <property type="protein sequence ID" value="EDV21603.1"/>
    <property type="molecule type" value="Genomic_DNA"/>
</dbReference>
<evidence type="ECO:0000313" key="1">
    <source>
        <dbReference type="EMBL" id="EDV21603.1"/>
    </source>
</evidence>
<proteinExistence type="predicted"/>
<sequence length="116" mass="13082">MEPTSVKEDNLTWDKLNAALAKGENVAEIFNLKVQGDADRRCNQKARNTTENVQDNIELLNVQHNSAIDSSFSFVYCREDCEAVFSNVTENDIKLLPSRPFVLLDDIATIRSAITY</sequence>